<keyword evidence="6" id="KW-0808">Transferase</keyword>
<comment type="caution">
    <text evidence="6">Lacks conserved residue(s) required for the propagation of feature annotation.</text>
</comment>
<dbReference type="Pfam" id="PF07690">
    <property type="entry name" value="MFS_1"/>
    <property type="match status" value="1"/>
</dbReference>
<keyword evidence="6" id="KW-0067">ATP-binding</keyword>
<feature type="transmembrane region" description="Helical" evidence="7">
    <location>
        <begin position="343"/>
        <end position="360"/>
    </location>
</feature>
<keyword evidence="3 7" id="KW-0812">Transmembrane</keyword>
<evidence type="ECO:0000256" key="7">
    <source>
        <dbReference type="SAM" id="Phobius"/>
    </source>
</evidence>
<proteinExistence type="inferred from homology"/>
<dbReference type="CDD" id="cd06173">
    <property type="entry name" value="MFS_MefA_like"/>
    <property type="match status" value="1"/>
</dbReference>
<dbReference type="SUPFAM" id="SSF52540">
    <property type="entry name" value="P-loop containing nucleoside triphosphate hydrolases"/>
    <property type="match status" value="1"/>
</dbReference>
<dbReference type="InterPro" id="IPR036259">
    <property type="entry name" value="MFS_trans_sf"/>
</dbReference>
<evidence type="ECO:0000259" key="8">
    <source>
        <dbReference type="Pfam" id="PF02223"/>
    </source>
</evidence>
<evidence type="ECO:0000256" key="6">
    <source>
        <dbReference type="HAMAP-Rule" id="MF_00165"/>
    </source>
</evidence>
<comment type="catalytic activity">
    <reaction evidence="6">
        <text>dTMP + ATP = dTDP + ADP</text>
        <dbReference type="Rhea" id="RHEA:13517"/>
        <dbReference type="ChEBI" id="CHEBI:30616"/>
        <dbReference type="ChEBI" id="CHEBI:58369"/>
        <dbReference type="ChEBI" id="CHEBI:63528"/>
        <dbReference type="ChEBI" id="CHEBI:456216"/>
        <dbReference type="EC" id="2.7.4.9"/>
    </reaction>
</comment>
<feature type="transmembrane region" description="Helical" evidence="7">
    <location>
        <begin position="74"/>
        <end position="94"/>
    </location>
</feature>
<dbReference type="STRING" id="1193682.BJP25_01485"/>
<evidence type="ECO:0000256" key="2">
    <source>
        <dbReference type="ARBA" id="ARBA00022475"/>
    </source>
</evidence>
<dbReference type="GO" id="GO:0004798">
    <property type="term" value="F:dTMP kinase activity"/>
    <property type="evidence" value="ECO:0007669"/>
    <property type="project" value="UniProtKB-UniRule"/>
</dbReference>
<dbReference type="Gene3D" id="3.40.50.300">
    <property type="entry name" value="P-loop containing nucleotide triphosphate hydrolases"/>
    <property type="match status" value="1"/>
</dbReference>
<dbReference type="PANTHER" id="PTHR23513">
    <property type="entry name" value="INTEGRAL MEMBRANE EFFLUX PROTEIN-RELATED"/>
    <property type="match status" value="1"/>
</dbReference>
<feature type="transmembrane region" description="Helical" evidence="7">
    <location>
        <begin position="203"/>
        <end position="226"/>
    </location>
</feature>
<feature type="transmembrane region" description="Helical" evidence="7">
    <location>
        <begin position="168"/>
        <end position="191"/>
    </location>
</feature>
<feature type="transmembrane region" description="Helical" evidence="7">
    <location>
        <begin position="366"/>
        <end position="390"/>
    </location>
</feature>
<evidence type="ECO:0000256" key="5">
    <source>
        <dbReference type="ARBA" id="ARBA00023136"/>
    </source>
</evidence>
<protein>
    <recommendedName>
        <fullName evidence="6">Thymidylate kinase</fullName>
        <ecNumber evidence="6">2.7.4.9</ecNumber>
    </recommendedName>
    <alternativeName>
        <fullName evidence="6">dTMP kinase</fullName>
    </alternativeName>
</protein>
<sequence>MAGISSDGDTGAGGERTGEAEGSMAYRARSVLSIRPFRRLWGVTYLCSMSDWLSLLALSGLANKLTEDYKTQSFAFAGVVLTQLLPGLLFAPLGGLFADRFDRRKVMALADIGRFGLLLSIAVVGSPWWLFAGNFLVGCCSLLWIPSKDAAVPNLLRRPDQVETANQLGLVMTYGISVISGAGLYALITGVSNNLNLSFDDTGLGIVKVILILNAAFYLTSSLLIWTRIPELSRRAAAPAAAAEVPAVATGATTPTPRTGFLAMVRDAGRFVRSTPLVRGLLIGMLGAMASAGALVGSAQAYALSLRGGDSTFGLLFVALFVGLVSGMTGSPKLVRRLPRNRLFGIAIVVAGLSQLMLALSPHPIVSLPFVLLLGACAGAAFLTGVTIIGTEVDDSVRGRINAIYQSMMKIVLAGAMALTPLLVGLVRPHHITLFGRDMLVDGTRPVLLGAGVLAALVGVVAYRQMDDRRSESILSDLVSAVRGKPRRSSGLLIAIEGNAHLDTSVQAKRLAEWLGSADREVLLATDPVLDDAKLRAVLSGAQLSSARAHALVAAAVRADLVEREIRPALDRGALVVMERFVDSPLAHLSAAADLDPAEVEGLADWATARLRPSLTILLDRDPAKLPPRFGNADHHWHVQGVLADMAAADPDRYVVVDGDGTPEEVAARVSAAVYVALTTRGVTGLDRETPRTPVEAG</sequence>
<evidence type="ECO:0000313" key="10">
    <source>
        <dbReference type="Proteomes" id="UP000186040"/>
    </source>
</evidence>
<feature type="domain" description="Thymidylate kinase-like" evidence="8">
    <location>
        <begin position="505"/>
        <end position="632"/>
    </location>
</feature>
<dbReference type="InterPro" id="IPR039430">
    <property type="entry name" value="Thymidylate_kin-like_dom"/>
</dbReference>
<dbReference type="InterPro" id="IPR018094">
    <property type="entry name" value="Thymidylate_kinase"/>
</dbReference>
<evidence type="ECO:0000256" key="1">
    <source>
        <dbReference type="ARBA" id="ARBA00004651"/>
    </source>
</evidence>
<name>A0A1Q9LCI3_9PSEU</name>
<dbReference type="EC" id="2.7.4.9" evidence="6"/>
<keyword evidence="10" id="KW-1185">Reference proteome</keyword>
<dbReference type="PANTHER" id="PTHR23513:SF6">
    <property type="entry name" value="MAJOR FACILITATOR SUPERFAMILY ASSOCIATED DOMAIN-CONTAINING PROTEIN"/>
    <property type="match status" value="1"/>
</dbReference>
<comment type="subcellular location">
    <subcellularLocation>
        <location evidence="1">Cell membrane</location>
        <topology evidence="1">Multi-pass membrane protein</topology>
    </subcellularLocation>
</comment>
<feature type="transmembrane region" description="Helical" evidence="7">
    <location>
        <begin position="313"/>
        <end position="331"/>
    </location>
</feature>
<dbReference type="GO" id="GO:0005886">
    <property type="term" value="C:plasma membrane"/>
    <property type="evidence" value="ECO:0007669"/>
    <property type="project" value="UniProtKB-SubCell"/>
</dbReference>
<keyword evidence="4 7" id="KW-1133">Transmembrane helix</keyword>
<evidence type="ECO:0000256" key="3">
    <source>
        <dbReference type="ARBA" id="ARBA00022692"/>
    </source>
</evidence>
<dbReference type="EMBL" id="MKQR01000028">
    <property type="protein sequence ID" value="OLR89732.1"/>
    <property type="molecule type" value="Genomic_DNA"/>
</dbReference>
<evidence type="ECO:0000313" key="9">
    <source>
        <dbReference type="EMBL" id="OLR89732.1"/>
    </source>
</evidence>
<organism evidence="9 10">
    <name type="scientific">Actinokineospora bangkokensis</name>
    <dbReference type="NCBI Taxonomy" id="1193682"/>
    <lineage>
        <taxon>Bacteria</taxon>
        <taxon>Bacillati</taxon>
        <taxon>Actinomycetota</taxon>
        <taxon>Actinomycetes</taxon>
        <taxon>Pseudonocardiales</taxon>
        <taxon>Pseudonocardiaceae</taxon>
        <taxon>Actinokineospora</taxon>
    </lineage>
</organism>
<dbReference type="HAMAP" id="MF_00165">
    <property type="entry name" value="Thymidylate_kinase"/>
    <property type="match status" value="1"/>
</dbReference>
<dbReference type="Pfam" id="PF02223">
    <property type="entry name" value="Thymidylate_kin"/>
    <property type="match status" value="1"/>
</dbReference>
<comment type="similarity">
    <text evidence="6">Belongs to the thymidylate kinase family.</text>
</comment>
<dbReference type="InterPro" id="IPR011701">
    <property type="entry name" value="MFS"/>
</dbReference>
<dbReference type="GO" id="GO:0022857">
    <property type="term" value="F:transmembrane transporter activity"/>
    <property type="evidence" value="ECO:0007669"/>
    <property type="project" value="InterPro"/>
</dbReference>
<dbReference type="Proteomes" id="UP000186040">
    <property type="component" value="Unassembled WGS sequence"/>
</dbReference>
<keyword evidence="2" id="KW-1003">Cell membrane</keyword>
<keyword evidence="6" id="KW-0418">Kinase</keyword>
<dbReference type="GO" id="GO:0006233">
    <property type="term" value="P:dTDP biosynthetic process"/>
    <property type="evidence" value="ECO:0007669"/>
    <property type="project" value="InterPro"/>
</dbReference>
<dbReference type="SUPFAM" id="SSF103473">
    <property type="entry name" value="MFS general substrate transporter"/>
    <property type="match status" value="1"/>
</dbReference>
<dbReference type="Gene3D" id="1.20.1250.20">
    <property type="entry name" value="MFS general substrate transporter like domains"/>
    <property type="match status" value="1"/>
</dbReference>
<evidence type="ECO:0000256" key="4">
    <source>
        <dbReference type="ARBA" id="ARBA00022989"/>
    </source>
</evidence>
<dbReference type="GO" id="GO:0005524">
    <property type="term" value="F:ATP binding"/>
    <property type="evidence" value="ECO:0007669"/>
    <property type="project" value="UniProtKB-UniRule"/>
</dbReference>
<keyword evidence="6" id="KW-0547">Nucleotide-binding</keyword>
<comment type="caution">
    <text evidence="9">The sequence shown here is derived from an EMBL/GenBank/DDBJ whole genome shotgun (WGS) entry which is preliminary data.</text>
</comment>
<gene>
    <name evidence="6" type="primary">tmk</name>
    <name evidence="9" type="ORF">BJP25_01485</name>
</gene>
<dbReference type="CDD" id="cd01672">
    <property type="entry name" value="TMPK"/>
    <property type="match status" value="1"/>
</dbReference>
<feature type="transmembrane region" description="Helical" evidence="7">
    <location>
        <begin position="411"/>
        <end position="427"/>
    </location>
</feature>
<feature type="transmembrane region" description="Helical" evidence="7">
    <location>
        <begin position="447"/>
        <end position="463"/>
    </location>
</feature>
<keyword evidence="6" id="KW-0545">Nucleotide biosynthesis</keyword>
<keyword evidence="5 7" id="KW-0472">Membrane</keyword>
<dbReference type="InterPro" id="IPR027417">
    <property type="entry name" value="P-loop_NTPase"/>
</dbReference>
<accession>A0A1Q9LCI3</accession>
<dbReference type="GO" id="GO:0006235">
    <property type="term" value="P:dTTP biosynthetic process"/>
    <property type="evidence" value="ECO:0007669"/>
    <property type="project" value="UniProtKB-UniRule"/>
</dbReference>
<comment type="function">
    <text evidence="6">Phosphorylation of dTMP to form dTDP in both de novo and salvage pathways of dTTP synthesis.</text>
</comment>
<feature type="transmembrane region" description="Helical" evidence="7">
    <location>
        <begin position="280"/>
        <end position="301"/>
    </location>
</feature>
<dbReference type="AlphaFoldDB" id="A0A1Q9LCI3"/>
<reference evidence="9 10" key="1">
    <citation type="submission" date="2016-10" db="EMBL/GenBank/DDBJ databases">
        <title>The Draft Genome Sequence of Actinokineospora bangkokensis 44EHWT reveals the biosynthetic pathway of antifungal compounds Thailandins with unusual extender unit butylmalonyl-CoA.</title>
        <authorList>
            <person name="Greule A."/>
            <person name="Intra B."/>
            <person name="Flemming S."/>
            <person name="Rommel M.G."/>
            <person name="Panbangred W."/>
            <person name="Bechthold A."/>
        </authorList>
    </citation>
    <scope>NUCLEOTIDE SEQUENCE [LARGE SCALE GENOMIC DNA]</scope>
    <source>
        <strain evidence="9 10">44EHW</strain>
    </source>
</reference>
<feature type="transmembrane region" description="Helical" evidence="7">
    <location>
        <begin position="40"/>
        <end position="62"/>
    </location>
</feature>